<proteinExistence type="inferred from homology"/>
<dbReference type="EMBL" id="HF935630">
    <property type="protein sequence ID" value="CCX11677.1"/>
    <property type="molecule type" value="Genomic_DNA"/>
</dbReference>
<dbReference type="InterPro" id="IPR023631">
    <property type="entry name" value="Amidase_dom"/>
</dbReference>
<evidence type="ECO:0000256" key="2">
    <source>
        <dbReference type="ARBA" id="ARBA00022801"/>
    </source>
</evidence>
<feature type="binding site" evidence="4">
    <location>
        <begin position="228"/>
        <end position="231"/>
    </location>
    <ligand>
        <name>substrate</name>
    </ligand>
</feature>
<dbReference type="InterPro" id="IPR036928">
    <property type="entry name" value="AS_sf"/>
</dbReference>
<feature type="domain" description="Amidase" evidence="5">
    <location>
        <begin position="77"/>
        <end position="526"/>
    </location>
</feature>
<dbReference type="STRING" id="1076935.U4L5U9"/>
<sequence>MTVFNWQQVVEKKRAATKAAVDAYLPAGILEKLPSEDVVDVSAFVKSLLTPSQLQLVEGELDHTLSLLRSGKISATDITKLYITNAAIAHQLCNAITEPNFDAAVARAAELDAYRLKNGPIGPLHGLPITLKDQFKVTGLDTTISYVSLAGKPATDQSALVDILESLGAIIIAKTTLPQSIMWCETESPMFGLTTNPRNRKYTPGGSTGGEAVLLLMGGSPLGWGTDIGGSVRIPSSMTGMVGFKPTSSRLPYANVEVSTDGQEHVPSAVGPMSTTVGGVVTAMKAVLSLDMSHHDPRCPPITWREERFQSVFGRKLRIGVLRDDGVVRPHPPIARALDAAVEKLRAAGHEIVEWDGEYIKQGVDVMDEYYRVDGGEDIRRAIEASGEPYLPRIKMLVEKAPALSVYEYWQVNKEKWDLRQKYLKKWNDAGIDFLLSPVTAHTAAPHRCFRWIGYTKFWNVMDYPAGTMCVDEVREEDKPTQEWKEYKPRNWLDEWNYNLYDHENMKGHKVELQIIGRRLEEEMTLGAMKRVEEIIKA</sequence>
<gene>
    <name evidence="6" type="ORF">PCON_11271</name>
</gene>
<evidence type="ECO:0000313" key="7">
    <source>
        <dbReference type="Proteomes" id="UP000018144"/>
    </source>
</evidence>
<dbReference type="SUPFAM" id="SSF75304">
    <property type="entry name" value="Amidase signature (AS) enzymes"/>
    <property type="match status" value="1"/>
</dbReference>
<keyword evidence="7" id="KW-1185">Reference proteome</keyword>
<feature type="active site" description="Acyl-ester intermediate" evidence="3">
    <location>
        <position position="231"/>
    </location>
</feature>
<feature type="binding site" evidence="4">
    <location>
        <position position="207"/>
    </location>
    <ligand>
        <name>substrate</name>
    </ligand>
</feature>
<feature type="binding site" evidence="4">
    <location>
        <position position="181"/>
    </location>
    <ligand>
        <name>substrate</name>
    </ligand>
</feature>
<protein>
    <submittedName>
        <fullName evidence="6">Similar to Acetamidase acc. no. Q12559</fullName>
    </submittedName>
</protein>
<dbReference type="Pfam" id="PF01425">
    <property type="entry name" value="Amidase"/>
    <property type="match status" value="1"/>
</dbReference>
<comment type="similarity">
    <text evidence="1">Belongs to the amidase family.</text>
</comment>
<dbReference type="OMA" id="MDQYYTA"/>
<reference evidence="6 7" key="1">
    <citation type="journal article" date="2013" name="PLoS Genet.">
        <title>The genome and development-dependent transcriptomes of Pyronema confluens: a window into fungal evolution.</title>
        <authorList>
            <person name="Traeger S."/>
            <person name="Altegoer F."/>
            <person name="Freitag M."/>
            <person name="Gabaldon T."/>
            <person name="Kempken F."/>
            <person name="Kumar A."/>
            <person name="Marcet-Houben M."/>
            <person name="Poggeler S."/>
            <person name="Stajich J.E."/>
            <person name="Nowrousian M."/>
        </authorList>
    </citation>
    <scope>NUCLEOTIDE SEQUENCE [LARGE SCALE GENOMIC DNA]</scope>
    <source>
        <strain evidence="7">CBS 100304</strain>
        <tissue evidence="6">Vegetative mycelium</tissue>
    </source>
</reference>
<feature type="active site" description="Charge relay system" evidence="3">
    <location>
        <position position="132"/>
    </location>
</feature>
<dbReference type="GO" id="GO:0016787">
    <property type="term" value="F:hydrolase activity"/>
    <property type="evidence" value="ECO:0007669"/>
    <property type="project" value="UniProtKB-KW"/>
</dbReference>
<dbReference type="Gene3D" id="3.90.1300.10">
    <property type="entry name" value="Amidase signature (AS) domain"/>
    <property type="match status" value="1"/>
</dbReference>
<organism evidence="6 7">
    <name type="scientific">Pyronema omphalodes (strain CBS 100304)</name>
    <name type="common">Pyronema confluens</name>
    <dbReference type="NCBI Taxonomy" id="1076935"/>
    <lineage>
        <taxon>Eukaryota</taxon>
        <taxon>Fungi</taxon>
        <taxon>Dikarya</taxon>
        <taxon>Ascomycota</taxon>
        <taxon>Pezizomycotina</taxon>
        <taxon>Pezizomycetes</taxon>
        <taxon>Pezizales</taxon>
        <taxon>Pyronemataceae</taxon>
        <taxon>Pyronema</taxon>
    </lineage>
</organism>
<evidence type="ECO:0000256" key="4">
    <source>
        <dbReference type="PIRSR" id="PIRSR001221-2"/>
    </source>
</evidence>
<dbReference type="AlphaFoldDB" id="U4L5U9"/>
<dbReference type="PIRSF" id="PIRSF001221">
    <property type="entry name" value="Amidase_fungi"/>
    <property type="match status" value="1"/>
</dbReference>
<name>U4L5U9_PYROM</name>
<feature type="active site" description="Charge relay system" evidence="3">
    <location>
        <position position="207"/>
    </location>
</feature>
<dbReference type="OrthoDB" id="6428749at2759"/>
<accession>U4L5U9</accession>
<dbReference type="Proteomes" id="UP000018144">
    <property type="component" value="Unassembled WGS sequence"/>
</dbReference>
<keyword evidence="2" id="KW-0378">Hydrolase</keyword>
<evidence type="ECO:0000256" key="1">
    <source>
        <dbReference type="ARBA" id="ARBA00009199"/>
    </source>
</evidence>
<evidence type="ECO:0000259" key="5">
    <source>
        <dbReference type="Pfam" id="PF01425"/>
    </source>
</evidence>
<dbReference type="PANTHER" id="PTHR46072">
    <property type="entry name" value="AMIDASE-RELATED-RELATED"/>
    <property type="match status" value="1"/>
</dbReference>
<evidence type="ECO:0000313" key="6">
    <source>
        <dbReference type="EMBL" id="CCX11677.1"/>
    </source>
</evidence>
<dbReference type="PANTHER" id="PTHR46072:SF2">
    <property type="entry name" value="AMIDASE (EUROFUNG)"/>
    <property type="match status" value="1"/>
</dbReference>
<dbReference type="eggNOG" id="KOG1212">
    <property type="taxonomic scope" value="Eukaryota"/>
</dbReference>
<evidence type="ECO:0000256" key="3">
    <source>
        <dbReference type="PIRSR" id="PIRSR001221-1"/>
    </source>
</evidence>